<evidence type="ECO:0000256" key="1">
    <source>
        <dbReference type="SAM" id="MobiDB-lite"/>
    </source>
</evidence>
<sequence length="243" mass="27555">MLKHTQLMAYYGQLKMNCLLVVLMCGTVLVYGQTDGQGYGRSKRSGGHESGGHGSGGHGSGGKRPGEKESKCQNKSYDEIWSSKKYKYCSYDSVLSNMFYTKTDILDKTFKRQEAKIKQSKKWTTTNDPNDLPERQLQDYLRRKLHHQRSAAASYCCETTWSCVSPEIVEYNGRDYDVYQPDAGYQLVFQGQCGAGATCQHGQCTEEDNYYTWIIITVDDANYDPPILFVPVTFNNFCYCATI</sequence>
<evidence type="ECO:0000256" key="2">
    <source>
        <dbReference type="SAM" id="SignalP"/>
    </source>
</evidence>
<accession>A0A210R167</accession>
<organism evidence="3 4">
    <name type="scientific">Mizuhopecten yessoensis</name>
    <name type="common">Japanese scallop</name>
    <name type="synonym">Patinopecten yessoensis</name>
    <dbReference type="NCBI Taxonomy" id="6573"/>
    <lineage>
        <taxon>Eukaryota</taxon>
        <taxon>Metazoa</taxon>
        <taxon>Spiralia</taxon>
        <taxon>Lophotrochozoa</taxon>
        <taxon>Mollusca</taxon>
        <taxon>Bivalvia</taxon>
        <taxon>Autobranchia</taxon>
        <taxon>Pteriomorphia</taxon>
        <taxon>Pectinida</taxon>
        <taxon>Pectinoidea</taxon>
        <taxon>Pectinidae</taxon>
        <taxon>Mizuhopecten</taxon>
    </lineage>
</organism>
<feature type="chain" id="PRO_5012329399" evidence="2">
    <location>
        <begin position="33"/>
        <end position="243"/>
    </location>
</feature>
<reference evidence="3 4" key="1">
    <citation type="journal article" date="2017" name="Nat. Ecol. Evol.">
        <title>Scallop genome provides insights into evolution of bilaterian karyotype and development.</title>
        <authorList>
            <person name="Wang S."/>
            <person name="Zhang J."/>
            <person name="Jiao W."/>
            <person name="Li J."/>
            <person name="Xun X."/>
            <person name="Sun Y."/>
            <person name="Guo X."/>
            <person name="Huan P."/>
            <person name="Dong B."/>
            <person name="Zhang L."/>
            <person name="Hu X."/>
            <person name="Sun X."/>
            <person name="Wang J."/>
            <person name="Zhao C."/>
            <person name="Wang Y."/>
            <person name="Wang D."/>
            <person name="Huang X."/>
            <person name="Wang R."/>
            <person name="Lv J."/>
            <person name="Li Y."/>
            <person name="Zhang Z."/>
            <person name="Liu B."/>
            <person name="Lu W."/>
            <person name="Hui Y."/>
            <person name="Liang J."/>
            <person name="Zhou Z."/>
            <person name="Hou R."/>
            <person name="Li X."/>
            <person name="Liu Y."/>
            <person name="Li H."/>
            <person name="Ning X."/>
            <person name="Lin Y."/>
            <person name="Zhao L."/>
            <person name="Xing Q."/>
            <person name="Dou J."/>
            <person name="Li Y."/>
            <person name="Mao J."/>
            <person name="Guo H."/>
            <person name="Dou H."/>
            <person name="Li T."/>
            <person name="Mu C."/>
            <person name="Jiang W."/>
            <person name="Fu Q."/>
            <person name="Fu X."/>
            <person name="Miao Y."/>
            <person name="Liu J."/>
            <person name="Yu Q."/>
            <person name="Li R."/>
            <person name="Liao H."/>
            <person name="Li X."/>
            <person name="Kong Y."/>
            <person name="Jiang Z."/>
            <person name="Chourrout D."/>
            <person name="Li R."/>
            <person name="Bao Z."/>
        </authorList>
    </citation>
    <scope>NUCLEOTIDE SEQUENCE [LARGE SCALE GENOMIC DNA]</scope>
    <source>
        <strain evidence="3 4">PY_sf001</strain>
    </source>
</reference>
<comment type="caution">
    <text evidence="3">The sequence shown here is derived from an EMBL/GenBank/DDBJ whole genome shotgun (WGS) entry which is preliminary data.</text>
</comment>
<dbReference type="AlphaFoldDB" id="A0A210R167"/>
<protein>
    <submittedName>
        <fullName evidence="3">Uncharacterized protein</fullName>
    </submittedName>
</protein>
<feature type="region of interest" description="Disordered" evidence="1">
    <location>
        <begin position="39"/>
        <end position="71"/>
    </location>
</feature>
<feature type="compositionally biased region" description="Gly residues" evidence="1">
    <location>
        <begin position="52"/>
        <end position="63"/>
    </location>
</feature>
<evidence type="ECO:0000313" key="3">
    <source>
        <dbReference type="EMBL" id="OWF54712.1"/>
    </source>
</evidence>
<evidence type="ECO:0000313" key="4">
    <source>
        <dbReference type="Proteomes" id="UP000242188"/>
    </source>
</evidence>
<proteinExistence type="predicted"/>
<dbReference type="Proteomes" id="UP000242188">
    <property type="component" value="Unassembled WGS sequence"/>
</dbReference>
<dbReference type="EMBL" id="NEDP02000935">
    <property type="protein sequence ID" value="OWF54712.1"/>
    <property type="molecule type" value="Genomic_DNA"/>
</dbReference>
<keyword evidence="2" id="KW-0732">Signal</keyword>
<keyword evidence="4" id="KW-1185">Reference proteome</keyword>
<name>A0A210R167_MIZYE</name>
<feature type="signal peptide" evidence="2">
    <location>
        <begin position="1"/>
        <end position="32"/>
    </location>
</feature>
<gene>
    <name evidence="3" type="ORF">KP79_PYT15539</name>
</gene>